<gene>
    <name evidence="1" type="ORF">B4U80_02555</name>
</gene>
<dbReference type="Pfam" id="PF06342">
    <property type="entry name" value="DUF1057"/>
    <property type="match status" value="1"/>
</dbReference>
<sequence>MARAAEGLSREYSALKECKYQVKNVSVQTCGPLYSKWKSKKSLYKNAPLHGLNLDVEYADTGYSNSPVVLCLHGAPGTHGDFGLLMNHLSTKKVRVIAPNFPDYSLTEKTNFYRHTAEEKAEYLKDFLTAININEIDMLVSHSSAVYPGLNLWESESLKIKSIALINPSGHRRIKAMKPVWFIDNSVRAYLNPFGRWLYRKLGNKILSAKGVPVKINNIDNVLLSATTMFYSNVEKLEHHLHDIRNRGIPTLYVFSENDKLIEAKVFYEMASMLGVQQEDFTVFDKDGNLITKTLPKNNVTTLCFHSGGHYAFLKHAAIVNQWIDDLLFSVSGYDAKKIEDVKGKPFVEPPADIVKEEKNRIKIQSKQP</sequence>
<organism evidence="1 2">
    <name type="scientific">Leptotrombidium deliense</name>
    <dbReference type="NCBI Taxonomy" id="299467"/>
    <lineage>
        <taxon>Eukaryota</taxon>
        <taxon>Metazoa</taxon>
        <taxon>Ecdysozoa</taxon>
        <taxon>Arthropoda</taxon>
        <taxon>Chelicerata</taxon>
        <taxon>Arachnida</taxon>
        <taxon>Acari</taxon>
        <taxon>Acariformes</taxon>
        <taxon>Trombidiformes</taxon>
        <taxon>Prostigmata</taxon>
        <taxon>Anystina</taxon>
        <taxon>Parasitengona</taxon>
        <taxon>Trombiculoidea</taxon>
        <taxon>Trombiculidae</taxon>
        <taxon>Leptotrombidium</taxon>
    </lineage>
</organism>
<dbReference type="Proteomes" id="UP000288716">
    <property type="component" value="Unassembled WGS sequence"/>
</dbReference>
<protein>
    <submittedName>
        <fullName evidence="1">DUF1057 domain containing protein-like protein</fullName>
    </submittedName>
</protein>
<dbReference type="VEuPathDB" id="VectorBase:LDEU004970"/>
<accession>A0A443SHT7</accession>
<dbReference type="EMBL" id="NCKV01002269">
    <property type="protein sequence ID" value="RWS27069.1"/>
    <property type="molecule type" value="Genomic_DNA"/>
</dbReference>
<name>A0A443SHT7_9ACAR</name>
<dbReference type="InterPro" id="IPR010463">
    <property type="entry name" value="DUF1057"/>
</dbReference>
<comment type="caution">
    <text evidence="1">The sequence shown here is derived from an EMBL/GenBank/DDBJ whole genome shotgun (WGS) entry which is preliminary data.</text>
</comment>
<reference evidence="1 2" key="1">
    <citation type="journal article" date="2018" name="Gigascience">
        <title>Genomes of trombidid mites reveal novel predicted allergens and laterally-transferred genes associated with secondary metabolism.</title>
        <authorList>
            <person name="Dong X."/>
            <person name="Chaisiri K."/>
            <person name="Xia D."/>
            <person name="Armstrong S.D."/>
            <person name="Fang Y."/>
            <person name="Donnelly M.J."/>
            <person name="Kadowaki T."/>
            <person name="McGarry J.W."/>
            <person name="Darby A.C."/>
            <person name="Makepeace B.L."/>
        </authorList>
    </citation>
    <scope>NUCLEOTIDE SEQUENCE [LARGE SCALE GENOMIC DNA]</scope>
    <source>
        <strain evidence="1">UoL-UT</strain>
    </source>
</reference>
<dbReference type="InterPro" id="IPR029058">
    <property type="entry name" value="AB_hydrolase_fold"/>
</dbReference>
<keyword evidence="2" id="KW-1185">Reference proteome</keyword>
<dbReference type="Gene3D" id="3.40.50.1820">
    <property type="entry name" value="alpha/beta hydrolase"/>
    <property type="match status" value="1"/>
</dbReference>
<dbReference type="PANTHER" id="PTHR47533:SF4">
    <property type="entry name" value="AB HYDROLASE-1 DOMAIN-CONTAINING PROTEIN"/>
    <property type="match status" value="1"/>
</dbReference>
<proteinExistence type="predicted"/>
<dbReference type="OrthoDB" id="6431331at2759"/>
<dbReference type="SUPFAM" id="SSF53474">
    <property type="entry name" value="alpha/beta-Hydrolases"/>
    <property type="match status" value="1"/>
</dbReference>
<dbReference type="AlphaFoldDB" id="A0A443SHT7"/>
<evidence type="ECO:0000313" key="1">
    <source>
        <dbReference type="EMBL" id="RWS27069.1"/>
    </source>
</evidence>
<evidence type="ECO:0000313" key="2">
    <source>
        <dbReference type="Proteomes" id="UP000288716"/>
    </source>
</evidence>
<dbReference type="PANTHER" id="PTHR47533">
    <property type="entry name" value="PROTEIN CBG21859"/>
    <property type="match status" value="1"/>
</dbReference>